<name>A0ACC2AB92_DIPCM</name>
<dbReference type="EMBL" id="CM055114">
    <property type="protein sequence ID" value="KAJ7514134.1"/>
    <property type="molecule type" value="Genomic_DNA"/>
</dbReference>
<protein>
    <submittedName>
        <fullName evidence="1">Uncharacterized protein</fullName>
    </submittedName>
</protein>
<gene>
    <name evidence="1" type="ORF">O6H91_23G029500</name>
</gene>
<dbReference type="Proteomes" id="UP001162992">
    <property type="component" value="Chromosome 23"/>
</dbReference>
<comment type="caution">
    <text evidence="1">The sequence shown here is derived from an EMBL/GenBank/DDBJ whole genome shotgun (WGS) entry which is preliminary data.</text>
</comment>
<sequence length="100" mass="11416">MGSISIARTLSSCFNEPFNIEHNMLHLIAFIVRIHKRRIRSCNSLFSFCFSLNCFQFLRTSTCNSISNASIVQIALSSCFGKMNNIKHYTQPPKLDPIQD</sequence>
<reference evidence="2" key="1">
    <citation type="journal article" date="2024" name="Proc. Natl. Acad. Sci. U.S.A.">
        <title>Extraordinary preservation of gene collinearity over three hundred million years revealed in homosporous lycophytes.</title>
        <authorList>
            <person name="Li C."/>
            <person name="Wickell D."/>
            <person name="Kuo L.Y."/>
            <person name="Chen X."/>
            <person name="Nie B."/>
            <person name="Liao X."/>
            <person name="Peng D."/>
            <person name="Ji J."/>
            <person name="Jenkins J."/>
            <person name="Williams M."/>
            <person name="Shu S."/>
            <person name="Plott C."/>
            <person name="Barry K."/>
            <person name="Rajasekar S."/>
            <person name="Grimwood J."/>
            <person name="Han X."/>
            <person name="Sun S."/>
            <person name="Hou Z."/>
            <person name="He W."/>
            <person name="Dai G."/>
            <person name="Sun C."/>
            <person name="Schmutz J."/>
            <person name="Leebens-Mack J.H."/>
            <person name="Li F.W."/>
            <person name="Wang L."/>
        </authorList>
    </citation>
    <scope>NUCLEOTIDE SEQUENCE [LARGE SCALE GENOMIC DNA]</scope>
    <source>
        <strain evidence="2">cv. PW_Plant_1</strain>
    </source>
</reference>
<organism evidence="1 2">
    <name type="scientific">Diphasiastrum complanatum</name>
    <name type="common">Issler's clubmoss</name>
    <name type="synonym">Lycopodium complanatum</name>
    <dbReference type="NCBI Taxonomy" id="34168"/>
    <lineage>
        <taxon>Eukaryota</taxon>
        <taxon>Viridiplantae</taxon>
        <taxon>Streptophyta</taxon>
        <taxon>Embryophyta</taxon>
        <taxon>Tracheophyta</taxon>
        <taxon>Lycopodiopsida</taxon>
        <taxon>Lycopodiales</taxon>
        <taxon>Lycopodiaceae</taxon>
        <taxon>Lycopodioideae</taxon>
        <taxon>Diphasiastrum</taxon>
    </lineage>
</organism>
<proteinExistence type="predicted"/>
<accession>A0ACC2AB92</accession>
<evidence type="ECO:0000313" key="2">
    <source>
        <dbReference type="Proteomes" id="UP001162992"/>
    </source>
</evidence>
<keyword evidence="2" id="KW-1185">Reference proteome</keyword>
<evidence type="ECO:0000313" key="1">
    <source>
        <dbReference type="EMBL" id="KAJ7514134.1"/>
    </source>
</evidence>